<protein>
    <submittedName>
        <fullName evidence="2">IncF plasmid conjugative transfer pilus assemblyprotein TraU</fullName>
    </submittedName>
</protein>
<accession>A0A0H3ZPH2</accession>
<dbReference type="AlphaFoldDB" id="A0A0H3ZPH2"/>
<dbReference type="EMBL" id="KP795561">
    <property type="protein sequence ID" value="AKN38090.1"/>
    <property type="molecule type" value="Genomic_DNA"/>
</dbReference>
<reference evidence="2" key="1">
    <citation type="journal article" date="2015" name="MBio">
        <title>Eco-Evolutionary Dynamics of Episomes among Ecologically Cohesive Bacterial Populations.</title>
        <authorList>
            <person name="Xue H."/>
            <person name="Cordero O.X."/>
            <person name="Camas F.M."/>
            <person name="Trimble W."/>
            <person name="Meyer F."/>
            <person name="Guglielmini J."/>
            <person name="Rocha E.P."/>
            <person name="Polz M.F."/>
        </authorList>
    </citation>
    <scope>NUCLEOTIDE SEQUENCE</scope>
    <source>
        <strain evidence="2">1F_145</strain>
    </source>
</reference>
<keyword evidence="1" id="KW-0732">Signal</keyword>
<dbReference type="InterPro" id="IPR009649">
    <property type="entry name" value="TraU"/>
</dbReference>
<proteinExistence type="predicted"/>
<feature type="chain" id="PRO_5005205010" evidence="1">
    <location>
        <begin position="19"/>
        <end position="308"/>
    </location>
</feature>
<evidence type="ECO:0000313" key="2">
    <source>
        <dbReference type="EMBL" id="AKN38090.1"/>
    </source>
</evidence>
<dbReference type="NCBIfam" id="NF010297">
    <property type="entry name" value="PRK13737.1"/>
    <property type="match status" value="1"/>
</dbReference>
<organism evidence="2">
    <name type="scientific">Vibrio splendidus</name>
    <dbReference type="NCBI Taxonomy" id="29497"/>
    <lineage>
        <taxon>Bacteria</taxon>
        <taxon>Pseudomonadati</taxon>
        <taxon>Pseudomonadota</taxon>
        <taxon>Gammaproteobacteria</taxon>
        <taxon>Vibrionales</taxon>
        <taxon>Vibrionaceae</taxon>
        <taxon>Vibrio</taxon>
    </lineage>
</organism>
<name>A0A0H3ZPH2_VIBSP</name>
<feature type="signal peptide" evidence="1">
    <location>
        <begin position="1"/>
        <end position="18"/>
    </location>
</feature>
<sequence>MKPWFVLTLLLISNQATTKGAACVSRFINPLTDICWNCLFPMTIGSATVVPSHYPDTNNPASPISYCPKPPPIFMQIGLNIGYWEPYALTDVTRVPYCMVNMGIKLGGANQQKMGGRVTARDSDSSDGGFYHAHWYRYPVIWWLQLLQSTACMTTDSFDIAYMTEIDPLWGDDELSLVLNPEALLFGNLIAQLACVPEAMLTASNTTLPMDALFWCLGAQGSAYPLTGTTNYRDTPIQAGTLIMERLNYKLHRQGMIMETRGEDGAICYQYPTPIPPKSRYRYQMTGPIPDARWCPPLYHHNPLGVGP</sequence>
<dbReference type="Pfam" id="PF06834">
    <property type="entry name" value="TraU"/>
    <property type="match status" value="1"/>
</dbReference>
<evidence type="ECO:0000256" key="1">
    <source>
        <dbReference type="SAM" id="SignalP"/>
    </source>
</evidence>